<name>A0A1I5H3M8_9FIRM</name>
<dbReference type="STRING" id="1527.SAMN04489757_12545"/>
<dbReference type="EMBL" id="FOWD01000025">
    <property type="protein sequence ID" value="SFO42928.1"/>
    <property type="molecule type" value="Genomic_DNA"/>
</dbReference>
<dbReference type="InterPro" id="IPR007393">
    <property type="entry name" value="YlxR_dom"/>
</dbReference>
<protein>
    <recommendedName>
        <fullName evidence="1">YlxR domain-containing protein</fullName>
    </recommendedName>
</protein>
<dbReference type="PANTHER" id="PTHR34215:SF1">
    <property type="entry name" value="YLXR DOMAIN-CONTAINING PROTEIN"/>
    <property type="match status" value="1"/>
</dbReference>
<dbReference type="Gene3D" id="3.30.1230.10">
    <property type="entry name" value="YlxR-like"/>
    <property type="match status" value="1"/>
</dbReference>
<feature type="domain" description="YlxR" evidence="1">
    <location>
        <begin position="10"/>
        <end position="84"/>
    </location>
</feature>
<evidence type="ECO:0000313" key="2">
    <source>
        <dbReference type="EMBL" id="SFO42928.1"/>
    </source>
</evidence>
<dbReference type="OrthoDB" id="9813251at2"/>
<sequence>MSVTKKVPQRQCTGCGEMKNKKEMIRVIKTPEDEILIDKTGKKNGRGAYICNSPECFRKAEKNRGLERSLKVSIPKEVYEELEKELIGLES</sequence>
<dbReference type="AlphaFoldDB" id="A0A1I5H3M8"/>
<gene>
    <name evidence="2" type="ORF">SAMN04489757_12545</name>
</gene>
<accession>A0A1I5H3M8</accession>
<dbReference type="SUPFAM" id="SSF64376">
    <property type="entry name" value="YlxR-like"/>
    <property type="match status" value="1"/>
</dbReference>
<evidence type="ECO:0000259" key="1">
    <source>
        <dbReference type="Pfam" id="PF04296"/>
    </source>
</evidence>
<evidence type="ECO:0000313" key="3">
    <source>
        <dbReference type="Proteomes" id="UP000198806"/>
    </source>
</evidence>
<dbReference type="RefSeq" id="WP_091687459.1">
    <property type="nucleotide sequence ID" value="NZ_BAABFM010000082.1"/>
</dbReference>
<dbReference type="Pfam" id="PF04296">
    <property type="entry name" value="YlxR"/>
    <property type="match status" value="1"/>
</dbReference>
<proteinExistence type="predicted"/>
<dbReference type="Proteomes" id="UP000198806">
    <property type="component" value="Unassembled WGS sequence"/>
</dbReference>
<organism evidence="2 3">
    <name type="scientific">Anaerocolumna aminovalerica</name>
    <dbReference type="NCBI Taxonomy" id="1527"/>
    <lineage>
        <taxon>Bacteria</taxon>
        <taxon>Bacillati</taxon>
        <taxon>Bacillota</taxon>
        <taxon>Clostridia</taxon>
        <taxon>Lachnospirales</taxon>
        <taxon>Lachnospiraceae</taxon>
        <taxon>Anaerocolumna</taxon>
    </lineage>
</organism>
<dbReference type="PANTHER" id="PTHR34215">
    <property type="entry name" value="BLL0784 PROTEIN"/>
    <property type="match status" value="1"/>
</dbReference>
<keyword evidence="3" id="KW-1185">Reference proteome</keyword>
<dbReference type="NCBIfam" id="NF047356">
    <property type="entry name" value="RNA_bind_RnpM"/>
    <property type="match status" value="1"/>
</dbReference>
<reference evidence="2 3" key="1">
    <citation type="submission" date="2016-10" db="EMBL/GenBank/DDBJ databases">
        <authorList>
            <person name="de Groot N.N."/>
        </authorList>
    </citation>
    <scope>NUCLEOTIDE SEQUENCE [LARGE SCALE GENOMIC DNA]</scope>
    <source>
        <strain evidence="2 3">DSM 1283</strain>
    </source>
</reference>
<dbReference type="InterPro" id="IPR037465">
    <property type="entry name" value="YlxR"/>
</dbReference>
<dbReference type="InterPro" id="IPR035931">
    <property type="entry name" value="YlxR-like_sf"/>
</dbReference>
<dbReference type="CDD" id="cd00279">
    <property type="entry name" value="YlxR"/>
    <property type="match status" value="1"/>
</dbReference>